<reference evidence="1" key="1">
    <citation type="submission" date="2023-02" db="EMBL/GenBank/DDBJ databases">
        <title>Polaribacter ponticola sp. nov., isolated from seawater.</title>
        <authorList>
            <person name="Baek J.H."/>
            <person name="Kim J.M."/>
            <person name="Choi D.G."/>
            <person name="Jeon C.O."/>
        </authorList>
    </citation>
    <scope>NUCLEOTIDE SEQUENCE</scope>
    <source>
        <strain evidence="1">MSW5</strain>
    </source>
</reference>
<dbReference type="Proteomes" id="UP001151478">
    <property type="component" value="Unassembled WGS sequence"/>
</dbReference>
<evidence type="ECO:0000313" key="1">
    <source>
        <dbReference type="EMBL" id="MDD7914238.1"/>
    </source>
</evidence>
<protein>
    <submittedName>
        <fullName evidence="1">Uncharacterized protein</fullName>
    </submittedName>
</protein>
<gene>
    <name evidence="1" type="ORF">N5A56_007305</name>
</gene>
<accession>A0ABT5S823</accession>
<organism evidence="1 2">
    <name type="scientific">Polaribacter ponticola</name>
    <dbReference type="NCBI Taxonomy" id="2978475"/>
    <lineage>
        <taxon>Bacteria</taxon>
        <taxon>Pseudomonadati</taxon>
        <taxon>Bacteroidota</taxon>
        <taxon>Flavobacteriia</taxon>
        <taxon>Flavobacteriales</taxon>
        <taxon>Flavobacteriaceae</taxon>
    </lineage>
</organism>
<evidence type="ECO:0000313" key="2">
    <source>
        <dbReference type="Proteomes" id="UP001151478"/>
    </source>
</evidence>
<dbReference type="EMBL" id="JAOSLC020000003">
    <property type="protein sequence ID" value="MDD7914238.1"/>
    <property type="molecule type" value="Genomic_DNA"/>
</dbReference>
<name>A0ABT5S823_9FLAO</name>
<proteinExistence type="predicted"/>
<dbReference type="RefSeq" id="WP_265724862.1">
    <property type="nucleotide sequence ID" value="NZ_JAOSLC020000003.1"/>
</dbReference>
<comment type="caution">
    <text evidence="1">The sequence shown here is derived from an EMBL/GenBank/DDBJ whole genome shotgun (WGS) entry which is preliminary data.</text>
</comment>
<sequence length="244" mass="28540">MTRNKVLNEIILGYRNVIEERYQYNILIKKYKLPNAIDDKTINDIKIYFLNYVYPDLEQRAELDDAFSTLDGFVKQPEKLLNLVLKSFKLIFSHGKHLPKIFGAGLKAMKSFRGATKFENRLVDMALEKKITYPYTTNKINTLTKLLPYSEIEDFIKNTESFFNIIHDKKLVINVKEIISFLIDKMENKPKIYTIKEISGLALALKTISKGEEMLDKLSEENQKILIDYVVKIEKDNLIEIFSR</sequence>
<keyword evidence="2" id="KW-1185">Reference proteome</keyword>